<dbReference type="eggNOG" id="COG1502">
    <property type="taxonomic scope" value="Bacteria"/>
</dbReference>
<organism evidence="3 4">
    <name type="scientific">Spirochaeta africana (strain ATCC 700263 / DSM 8902 / Z-7692)</name>
    <dbReference type="NCBI Taxonomy" id="889378"/>
    <lineage>
        <taxon>Bacteria</taxon>
        <taxon>Pseudomonadati</taxon>
        <taxon>Spirochaetota</taxon>
        <taxon>Spirochaetia</taxon>
        <taxon>Spirochaetales</taxon>
        <taxon>Spirochaetaceae</taxon>
        <taxon>Spirochaeta</taxon>
    </lineage>
</organism>
<dbReference type="RefSeq" id="WP_014456525.1">
    <property type="nucleotide sequence ID" value="NC_017098.1"/>
</dbReference>
<evidence type="ECO:0000256" key="1">
    <source>
        <dbReference type="SAM" id="Phobius"/>
    </source>
</evidence>
<name>H9UM00_SPIAZ</name>
<sequence>MSLDIILSIGSPLRRFLAWSGILLLAYLAYFFIGGVLAFGINTTETVHQDIEYYSPKIGPDRVVLLEDRVQSGIARLDLIRQAETSIDIAYYTITQGVAAELYLSALLEAAERGVEVRILLDGIFHNMRRKLADYRHAMAVHPGIEIAVYEPFSPIHPWRIQNRLHDKIMLVDGNKLLIGGRNIGDRYYLADHAEPVFDRDVLLLHTSSGNPAESVLPQAEQYYHKLWQSRFVRQISPPRWRHHRQKAAEHITRQIDWLDQVRQSSDLLPSEPIDWKSCSLPTRKVTFLHNPLERMHKQPVIWSELTALASTANTRVYLQSPYIILDRAMLRLAPDLPTAPITMLTNSAASSPNLPALAGYLNSRDAVSAAADRLYEYHGAGSIHAKTYIIDDRLSLIGAFNLDPRSSFLSTESLVAIDSPELAAEILVSLDSLLASSARIDSDLTEVPSPDAPSYPEISRGRRLKIAAMRLLIYPFAYML</sequence>
<dbReference type="SUPFAM" id="SSF56024">
    <property type="entry name" value="Phospholipase D/nuclease"/>
    <property type="match status" value="2"/>
</dbReference>
<dbReference type="EMBL" id="CP003282">
    <property type="protein sequence ID" value="AFG38543.1"/>
    <property type="molecule type" value="Genomic_DNA"/>
</dbReference>
<dbReference type="Proteomes" id="UP000007383">
    <property type="component" value="Chromosome"/>
</dbReference>
<dbReference type="Gene3D" id="3.30.870.10">
    <property type="entry name" value="Endonuclease Chain A"/>
    <property type="match status" value="2"/>
</dbReference>
<protein>
    <submittedName>
        <fullName evidence="3">Phosphatidylserine/phosphatidylglycerophosphate/ cardiolipin synthase</fullName>
    </submittedName>
</protein>
<keyword evidence="4" id="KW-1185">Reference proteome</keyword>
<dbReference type="GO" id="GO:0030572">
    <property type="term" value="F:phosphatidyltransferase activity"/>
    <property type="evidence" value="ECO:0007669"/>
    <property type="project" value="UniProtKB-ARBA"/>
</dbReference>
<keyword evidence="1" id="KW-0812">Transmembrane</keyword>
<gene>
    <name evidence="3" type="ordered locus">Spiaf_2513</name>
</gene>
<keyword evidence="1" id="KW-0472">Membrane</keyword>
<dbReference type="OrthoDB" id="9814092at2"/>
<proteinExistence type="predicted"/>
<dbReference type="AlphaFoldDB" id="H9UM00"/>
<feature type="transmembrane region" description="Helical" evidence="1">
    <location>
        <begin position="16"/>
        <end position="41"/>
    </location>
</feature>
<dbReference type="HOGENOM" id="CLU_024860_0_0_12"/>
<dbReference type="InterPro" id="IPR025202">
    <property type="entry name" value="PLD-like_dom"/>
</dbReference>
<dbReference type="GO" id="GO:0032049">
    <property type="term" value="P:cardiolipin biosynthetic process"/>
    <property type="evidence" value="ECO:0007669"/>
    <property type="project" value="UniProtKB-ARBA"/>
</dbReference>
<dbReference type="PATRIC" id="fig|889378.3.peg.2489"/>
<dbReference type="KEGG" id="sfc:Spiaf_2513"/>
<dbReference type="SMART" id="SM00155">
    <property type="entry name" value="PLDc"/>
    <property type="match status" value="2"/>
</dbReference>
<reference evidence="4" key="1">
    <citation type="journal article" date="2013" name="Stand. Genomic Sci.">
        <title>Complete genome sequence of the halophilic bacterium Spirochaeta africana type strain (Z-7692(T)) from the alkaline Lake Magadi in the East African Rift.</title>
        <authorList>
            <person name="Liolos K."/>
            <person name="Abt B."/>
            <person name="Scheuner C."/>
            <person name="Teshima H."/>
            <person name="Held B."/>
            <person name="Lapidus A."/>
            <person name="Nolan M."/>
            <person name="Lucas S."/>
            <person name="Deshpande S."/>
            <person name="Cheng J.F."/>
            <person name="Tapia R."/>
            <person name="Goodwin L.A."/>
            <person name="Pitluck S."/>
            <person name="Pagani I."/>
            <person name="Ivanova N."/>
            <person name="Mavromatis K."/>
            <person name="Mikhailova N."/>
            <person name="Huntemann M."/>
            <person name="Pati A."/>
            <person name="Chen A."/>
            <person name="Palaniappan K."/>
            <person name="Land M."/>
            <person name="Rohde M."/>
            <person name="Tindall B.J."/>
            <person name="Detter J.C."/>
            <person name="Goker M."/>
            <person name="Bristow J."/>
            <person name="Eisen J.A."/>
            <person name="Markowitz V."/>
            <person name="Hugenholtz P."/>
            <person name="Woyke T."/>
            <person name="Klenk H.P."/>
            <person name="Kyrpides N.C."/>
        </authorList>
    </citation>
    <scope>NUCLEOTIDE SEQUENCE</scope>
    <source>
        <strain evidence="4">ATCC 700263 / DSM 8902 / Z-7692</strain>
    </source>
</reference>
<feature type="domain" description="PLD phosphodiesterase" evidence="2">
    <location>
        <begin position="161"/>
        <end position="188"/>
    </location>
</feature>
<accession>H9UM00</accession>
<evidence type="ECO:0000313" key="4">
    <source>
        <dbReference type="Proteomes" id="UP000007383"/>
    </source>
</evidence>
<dbReference type="PANTHER" id="PTHR21248">
    <property type="entry name" value="CARDIOLIPIN SYNTHASE"/>
    <property type="match status" value="1"/>
</dbReference>
<evidence type="ECO:0000313" key="3">
    <source>
        <dbReference type="EMBL" id="AFG38543.1"/>
    </source>
</evidence>
<keyword evidence="1" id="KW-1133">Transmembrane helix</keyword>
<feature type="domain" description="PLD phosphodiesterase" evidence="2">
    <location>
        <begin position="380"/>
        <end position="407"/>
    </location>
</feature>
<dbReference type="Pfam" id="PF13091">
    <property type="entry name" value="PLDc_2"/>
    <property type="match status" value="2"/>
</dbReference>
<dbReference type="STRING" id="889378.Spiaf_2513"/>
<dbReference type="InterPro" id="IPR001736">
    <property type="entry name" value="PLipase_D/transphosphatidylase"/>
</dbReference>
<evidence type="ECO:0000259" key="2">
    <source>
        <dbReference type="PROSITE" id="PS50035"/>
    </source>
</evidence>
<dbReference type="PANTHER" id="PTHR21248:SF12">
    <property type="entry name" value="CARDIOLIPIN SYNTHASE C"/>
    <property type="match status" value="1"/>
</dbReference>
<dbReference type="PROSITE" id="PS50035">
    <property type="entry name" value="PLD"/>
    <property type="match status" value="2"/>
</dbReference>